<name>A0A0E9S230_ANGAN</name>
<organism evidence="2">
    <name type="scientific">Anguilla anguilla</name>
    <name type="common">European freshwater eel</name>
    <name type="synonym">Muraena anguilla</name>
    <dbReference type="NCBI Taxonomy" id="7936"/>
    <lineage>
        <taxon>Eukaryota</taxon>
        <taxon>Metazoa</taxon>
        <taxon>Chordata</taxon>
        <taxon>Craniata</taxon>
        <taxon>Vertebrata</taxon>
        <taxon>Euteleostomi</taxon>
        <taxon>Actinopterygii</taxon>
        <taxon>Neopterygii</taxon>
        <taxon>Teleostei</taxon>
        <taxon>Anguilliformes</taxon>
        <taxon>Anguillidae</taxon>
        <taxon>Anguilla</taxon>
    </lineage>
</organism>
<dbReference type="AlphaFoldDB" id="A0A0E9S230"/>
<evidence type="ECO:0000313" key="2">
    <source>
        <dbReference type="EMBL" id="JAH35242.1"/>
    </source>
</evidence>
<feature type="signal peptide" evidence="1">
    <location>
        <begin position="1"/>
        <end position="18"/>
    </location>
</feature>
<evidence type="ECO:0008006" key="3">
    <source>
        <dbReference type="Google" id="ProtNLM"/>
    </source>
</evidence>
<dbReference type="EMBL" id="GBXM01073335">
    <property type="protein sequence ID" value="JAH35242.1"/>
    <property type="molecule type" value="Transcribed_RNA"/>
</dbReference>
<protein>
    <recommendedName>
        <fullName evidence="3">Secreted protein</fullName>
    </recommendedName>
</protein>
<sequence length="71" mass="8054">MQCCIRLLLCSTSSLFMGGESSTGLAKVLFFSIRIKHRKNQPENYKENNTKKNPQHANADVKPMINLVVFL</sequence>
<proteinExistence type="predicted"/>
<accession>A0A0E9S230</accession>
<reference evidence="2" key="2">
    <citation type="journal article" date="2015" name="Fish Shellfish Immunol.">
        <title>Early steps in the European eel (Anguilla anguilla)-Vibrio vulnificus interaction in the gills: Role of the RtxA13 toxin.</title>
        <authorList>
            <person name="Callol A."/>
            <person name="Pajuelo D."/>
            <person name="Ebbesson L."/>
            <person name="Teles M."/>
            <person name="MacKenzie S."/>
            <person name="Amaro C."/>
        </authorList>
    </citation>
    <scope>NUCLEOTIDE SEQUENCE</scope>
</reference>
<keyword evidence="1" id="KW-0732">Signal</keyword>
<feature type="chain" id="PRO_5002432250" description="Secreted protein" evidence="1">
    <location>
        <begin position="19"/>
        <end position="71"/>
    </location>
</feature>
<evidence type="ECO:0000256" key="1">
    <source>
        <dbReference type="SAM" id="SignalP"/>
    </source>
</evidence>
<reference evidence="2" key="1">
    <citation type="submission" date="2014-11" db="EMBL/GenBank/DDBJ databases">
        <authorList>
            <person name="Amaro Gonzalez C."/>
        </authorList>
    </citation>
    <scope>NUCLEOTIDE SEQUENCE</scope>
</reference>